<feature type="region of interest" description="Disordered" evidence="1">
    <location>
        <begin position="78"/>
        <end position="129"/>
    </location>
</feature>
<evidence type="ECO:0000313" key="6">
    <source>
        <dbReference type="Proteomes" id="UP000662466"/>
    </source>
</evidence>
<dbReference type="CDD" id="cd06257">
    <property type="entry name" value="DnaJ"/>
    <property type="match status" value="1"/>
</dbReference>
<feature type="compositionally biased region" description="Polar residues" evidence="1">
    <location>
        <begin position="325"/>
        <end position="334"/>
    </location>
</feature>
<evidence type="ECO:0000313" key="5">
    <source>
        <dbReference type="Proteomes" id="UP000630445"/>
    </source>
</evidence>
<dbReference type="OrthoDB" id="10265645at2759"/>
<dbReference type="PRINTS" id="PR00625">
    <property type="entry name" value="JDOMAIN"/>
</dbReference>
<name>A0A8H6ULJ2_9EURO</name>
<feature type="compositionally biased region" description="Basic and acidic residues" evidence="1">
    <location>
        <begin position="443"/>
        <end position="452"/>
    </location>
</feature>
<feature type="domain" description="J" evidence="2">
    <location>
        <begin position="9"/>
        <end position="75"/>
    </location>
</feature>
<evidence type="ECO:0000313" key="3">
    <source>
        <dbReference type="EMBL" id="KAF7118736.1"/>
    </source>
</evidence>
<dbReference type="InterPro" id="IPR018253">
    <property type="entry name" value="DnaJ_domain_CS"/>
</dbReference>
<organism evidence="4 6">
    <name type="scientific">Aspergillus hiratsukae</name>
    <dbReference type="NCBI Taxonomy" id="1194566"/>
    <lineage>
        <taxon>Eukaryota</taxon>
        <taxon>Fungi</taxon>
        <taxon>Dikarya</taxon>
        <taxon>Ascomycota</taxon>
        <taxon>Pezizomycotina</taxon>
        <taxon>Eurotiomycetes</taxon>
        <taxon>Eurotiomycetidae</taxon>
        <taxon>Eurotiales</taxon>
        <taxon>Aspergillaceae</taxon>
        <taxon>Aspergillus</taxon>
        <taxon>Aspergillus subgen. Fumigati</taxon>
    </lineage>
</organism>
<dbReference type="PROSITE" id="PS50076">
    <property type="entry name" value="DNAJ_2"/>
    <property type="match status" value="1"/>
</dbReference>
<evidence type="ECO:0000259" key="2">
    <source>
        <dbReference type="PROSITE" id="PS50076"/>
    </source>
</evidence>
<dbReference type="FunFam" id="1.10.287.110:FF:000096">
    <property type="entry name" value="DnaJ domain protein"/>
    <property type="match status" value="1"/>
</dbReference>
<dbReference type="PROSITE" id="PS00636">
    <property type="entry name" value="DNAJ_1"/>
    <property type="match status" value="1"/>
</dbReference>
<dbReference type="SMART" id="SM00271">
    <property type="entry name" value="DnaJ"/>
    <property type="match status" value="1"/>
</dbReference>
<feature type="compositionally biased region" description="Acidic residues" evidence="1">
    <location>
        <begin position="603"/>
        <end position="613"/>
    </location>
</feature>
<dbReference type="Gene3D" id="1.10.287.110">
    <property type="entry name" value="DnaJ domain"/>
    <property type="match status" value="1"/>
</dbReference>
<reference evidence="4" key="1">
    <citation type="submission" date="2020-06" db="EMBL/GenBank/DDBJ databases">
        <title>Draft genome sequences of strains closely related to Aspergillus parafelis and Aspergillus hiratsukae.</title>
        <authorList>
            <person name="Dos Santos R.A.C."/>
            <person name="Rivero-Menendez O."/>
            <person name="Steenwyk J.L."/>
            <person name="Mead M.E."/>
            <person name="Goldman G.H."/>
            <person name="Alastruey-Izquierdo A."/>
            <person name="Rokas A."/>
        </authorList>
    </citation>
    <scope>NUCLEOTIDE SEQUENCE</scope>
    <source>
        <strain evidence="3">CNM-CM5793</strain>
        <strain evidence="4">CNM-CM6106</strain>
    </source>
</reference>
<dbReference type="Proteomes" id="UP000662466">
    <property type="component" value="Unassembled WGS sequence"/>
</dbReference>
<feature type="compositionally biased region" description="Polar residues" evidence="1">
    <location>
        <begin position="215"/>
        <end position="225"/>
    </location>
</feature>
<feature type="region of interest" description="Disordered" evidence="1">
    <location>
        <begin position="163"/>
        <end position="647"/>
    </location>
</feature>
<feature type="compositionally biased region" description="Low complexity" evidence="1">
    <location>
        <begin position="504"/>
        <end position="516"/>
    </location>
</feature>
<dbReference type="InterPro" id="IPR050817">
    <property type="entry name" value="DjlA_DnaK_co-chaperone"/>
</dbReference>
<proteinExistence type="predicted"/>
<feature type="region of interest" description="Disordered" evidence="1">
    <location>
        <begin position="784"/>
        <end position="806"/>
    </location>
</feature>
<dbReference type="Pfam" id="PF00226">
    <property type="entry name" value="DnaJ"/>
    <property type="match status" value="1"/>
</dbReference>
<protein>
    <recommendedName>
        <fullName evidence="2">J domain-containing protein</fullName>
    </recommendedName>
</protein>
<comment type="caution">
    <text evidence="4">The sequence shown here is derived from an EMBL/GenBank/DDBJ whole genome shotgun (WGS) entry which is preliminary data.</text>
</comment>
<feature type="compositionally biased region" description="Polar residues" evidence="1">
    <location>
        <begin position="262"/>
        <end position="273"/>
    </location>
</feature>
<feature type="compositionally biased region" description="Acidic residues" evidence="1">
    <location>
        <begin position="790"/>
        <end position="806"/>
    </location>
</feature>
<dbReference type="InterPro" id="IPR036869">
    <property type="entry name" value="J_dom_sf"/>
</dbReference>
<gene>
    <name evidence="3" type="ORF">CNMCM5793_008360</name>
    <name evidence="4" type="ORF">CNMCM6106_006541</name>
</gene>
<keyword evidence="5" id="KW-1185">Reference proteome</keyword>
<feature type="compositionally biased region" description="Polar residues" evidence="1">
    <location>
        <begin position="387"/>
        <end position="427"/>
    </location>
</feature>
<evidence type="ECO:0000313" key="4">
    <source>
        <dbReference type="EMBL" id="KAF7159328.1"/>
    </source>
</evidence>
<dbReference type="SUPFAM" id="SSF46565">
    <property type="entry name" value="Chaperone J-domain"/>
    <property type="match status" value="1"/>
</dbReference>
<feature type="compositionally biased region" description="Low complexity" evidence="1">
    <location>
        <begin position="481"/>
        <end position="496"/>
    </location>
</feature>
<dbReference type="EMBL" id="JACBAF010002277">
    <property type="protein sequence ID" value="KAF7159328.1"/>
    <property type="molecule type" value="Genomic_DNA"/>
</dbReference>
<accession>A0A8H6ULJ2</accession>
<dbReference type="AlphaFoldDB" id="A0A8H6ULJ2"/>
<dbReference type="Proteomes" id="UP000630445">
    <property type="component" value="Unassembled WGS sequence"/>
</dbReference>
<dbReference type="PANTHER" id="PTHR24074">
    <property type="entry name" value="CO-CHAPERONE PROTEIN DJLA"/>
    <property type="match status" value="1"/>
</dbReference>
<sequence>MVKADVRRDYYADLGLTPSADAEDIKKQFRKLALKYHPDRNPGRELEFNAKFQAIQAANEILSDPQQRLRYDTDRLRAGYGKLYGPPKANTSRKTPANPYASASAAKPQTPKHPSAGRPQSFHNGPSTGAQRYASYARAAPKQPWEKTQDEGQTRADAYRGFQEMKGNSSPGWSHFDPRTGRTAYTGTAPRPDATPNGHPTRPKSAYEYFKASPKTATNESSRTQSTRKKQGFAPRTAGGDEPMAANTSSYTSVPRRERFQASDSFQRETAPSPTAERPAPTSGYRAENTATPDFERTGSKYASTGGERTFFSSSWLHSEGVRNSPKNSRAQSRTNPPSPTPPPTARHKSASPKLRSDRGRNYDSTSSSGTEDDFVSRKPKAVPKSRLQNQRFANLRSQTGSTPTTASAKPASSENIFGAFSTNSNPEAKAGQAPPNGTFKSSSHDDLRKPFTADSWKGDFGFGSFTSAAAENGRPDLKPRPNSRGRTSTRTSPSRAGQPGPFSQDSSRSASVSQQPPTAFPEAKFSVDEWAAKLKDGRWAMPQNEEARQQANTPRQRSPKKQTKSGFKMRPIPQPASVATEAEEPQTVGGSAKQEATGTGAEEVEAMDLDDDIPGKNTAASQAAKASNDQVSQSSASVGSNDTGIKPKSRLFNLNDLGSTAPFTSTNSGGIEDLQDIHATLPFESRAKVPRTTVRDVRPRRLICPNPPKRPSPPELVPISAGSQQLGLPRVAWDRYVAEMGAYIREWNAFNRRLLRHFNARQDAMETGMAPNWIGAVGDSTRIKINEPSGDDDEKVAREDDDDVEGDDAMVAGSAKAGFSAYLRAFDEDERVHQHWEVARENHRKCITELGAMREWILNGGKLI</sequence>
<feature type="compositionally biased region" description="Polar residues" evidence="1">
    <location>
        <begin position="619"/>
        <end position="644"/>
    </location>
</feature>
<evidence type="ECO:0000256" key="1">
    <source>
        <dbReference type="SAM" id="MobiDB-lite"/>
    </source>
</evidence>
<dbReference type="EMBL" id="JACBAD010002060">
    <property type="protein sequence ID" value="KAF7118736.1"/>
    <property type="molecule type" value="Genomic_DNA"/>
</dbReference>
<feature type="compositionally biased region" description="Basic and acidic residues" evidence="1">
    <location>
        <begin position="526"/>
        <end position="539"/>
    </location>
</feature>
<dbReference type="InterPro" id="IPR001623">
    <property type="entry name" value="DnaJ_domain"/>
</dbReference>